<dbReference type="GeneID" id="23864253"/>
<protein>
    <recommendedName>
        <fullName evidence="2">Transcription factor IIIC subunit 5 HTH domain-containing protein</fullName>
    </recommendedName>
</protein>
<feature type="compositionally biased region" description="Low complexity" evidence="1">
    <location>
        <begin position="608"/>
        <end position="621"/>
    </location>
</feature>
<dbReference type="OrthoDB" id="5598268at2759"/>
<dbReference type="PANTHER" id="PTHR13230:SF5">
    <property type="entry name" value="GENERAL TRANSCRIPTION FACTOR 3C POLYPEPTIDE 5"/>
    <property type="match status" value="1"/>
</dbReference>
<accession>D0A185</accession>
<dbReference type="GO" id="GO:0001002">
    <property type="term" value="F:RNA polymerase III type 1 promoter sequence-specific DNA binding"/>
    <property type="evidence" value="ECO:0007669"/>
    <property type="project" value="TreeGrafter"/>
</dbReference>
<name>D0A185_TRYB9</name>
<dbReference type="EMBL" id="FN554973">
    <property type="protein sequence ID" value="CBH15027.1"/>
    <property type="molecule type" value="Genomic_DNA"/>
</dbReference>
<feature type="domain" description="Transcription factor IIIC subunit 5 HTH" evidence="2">
    <location>
        <begin position="283"/>
        <end position="449"/>
    </location>
</feature>
<dbReference type="RefSeq" id="XP_011777293.1">
    <property type="nucleotide sequence ID" value="XM_011778991.1"/>
</dbReference>
<feature type="compositionally biased region" description="Polar residues" evidence="1">
    <location>
        <begin position="162"/>
        <end position="174"/>
    </location>
</feature>
<dbReference type="GO" id="GO:0006384">
    <property type="term" value="P:transcription initiation at RNA polymerase III promoter"/>
    <property type="evidence" value="ECO:0007669"/>
    <property type="project" value="InterPro"/>
</dbReference>
<evidence type="ECO:0000313" key="3">
    <source>
        <dbReference type="EMBL" id="CBH15027.1"/>
    </source>
</evidence>
<dbReference type="GO" id="GO:0000127">
    <property type="term" value="C:transcription factor TFIIIC complex"/>
    <property type="evidence" value="ECO:0007669"/>
    <property type="project" value="InterPro"/>
</dbReference>
<dbReference type="Proteomes" id="UP000002316">
    <property type="component" value="Chromosome 10"/>
</dbReference>
<dbReference type="VEuPathDB" id="TriTrypDB:Tbg972.10.1080"/>
<feature type="region of interest" description="Disordered" evidence="1">
    <location>
        <begin position="161"/>
        <end position="185"/>
    </location>
</feature>
<proteinExistence type="predicted"/>
<dbReference type="InterPro" id="IPR040454">
    <property type="entry name" value="TF_IIIC_Tfc1/Sfc1"/>
</dbReference>
<dbReference type="GO" id="GO:0001003">
    <property type="term" value="F:RNA polymerase III type 2 promoter sequence-specific DNA binding"/>
    <property type="evidence" value="ECO:0007669"/>
    <property type="project" value="TreeGrafter"/>
</dbReference>
<gene>
    <name evidence="3" type="ORF">TbgDal_X1080</name>
</gene>
<feature type="region of interest" description="Disordered" evidence="1">
    <location>
        <begin position="589"/>
        <end position="647"/>
    </location>
</feature>
<dbReference type="Pfam" id="PF09734">
    <property type="entry name" value="Tau95"/>
    <property type="match status" value="1"/>
</dbReference>
<reference evidence="4" key="1">
    <citation type="journal article" date="2010" name="PLoS Negl. Trop. Dis.">
        <title>The genome sequence of Trypanosoma brucei gambiense, causative agent of chronic human african trypanosomiasis.</title>
        <authorList>
            <person name="Jackson A.P."/>
            <person name="Sanders M."/>
            <person name="Berry A."/>
            <person name="McQuillan J."/>
            <person name="Aslett M.A."/>
            <person name="Quail M.A."/>
            <person name="Chukualim B."/>
            <person name="Capewell P."/>
            <person name="MacLeod A."/>
            <person name="Melville S.E."/>
            <person name="Gibson W."/>
            <person name="Barry J.D."/>
            <person name="Berriman M."/>
            <person name="Hertz-Fowler C."/>
        </authorList>
    </citation>
    <scope>NUCLEOTIDE SEQUENCE [LARGE SCALE GENOMIC DNA]</scope>
    <source>
        <strain evidence="4">MHOM/CI/86/DAL972</strain>
    </source>
</reference>
<evidence type="ECO:0000313" key="4">
    <source>
        <dbReference type="Proteomes" id="UP000002316"/>
    </source>
</evidence>
<dbReference type="KEGG" id="tbg:TbgDal_X1080"/>
<dbReference type="InterPro" id="IPR019136">
    <property type="entry name" value="TF_IIIC_su-5_HTH"/>
</dbReference>
<evidence type="ECO:0000256" key="1">
    <source>
        <dbReference type="SAM" id="MobiDB-lite"/>
    </source>
</evidence>
<dbReference type="AlphaFoldDB" id="D0A185"/>
<feature type="compositionally biased region" description="Acidic residues" evidence="1">
    <location>
        <begin position="622"/>
        <end position="631"/>
    </location>
</feature>
<sequence length="647" mass="72048">MCIPLSSLFCHCPYTHCCPVYSPRISFIIHVTCHVASKGWGMAAVEPYRRFVSIELPFCLPVTVETNTDGTHSSCATATADRRTVEAFVPPSFLRPCIDDITPTAREKAERQEGGNDTAGKGEPKEMLGIATTTEYCTGEIFSGWRSLDFDADLESRLEGTANGNRSKLTTTANEEGEAERERIRRESFPSITPQLLLQGFFRNDLLVEVKRTRRVKRLRNVETGRVVKETYVDGGTDHKQTGVTVLGVVSREVDIVKPADFCFSPFTSENIESFPELCSGNIFPPGHFIGEKSPFEVALVYDSHSGKRDMDRLDNTATSFNCDEAPLWEFEGVPTLTMAAGDPNIPPPPSQAQMDILRRLNEGFDEQGCIEVRAVKALLEERPVWVTKDLIDAIFETGVCPRTHINKKAVACLTYIIKNGPFNRMRIRMGFNPYANPSSACLQRIAVKICRRSELGTCLRDISRVPYINEVLQEILDSKSHKRGSEEDSGVFKRPSSLPYRPRGTLFERLARAIGLGQLYVALQLIDVSDDAFLQELLSTVSADAEIPLEDRTWRCGWIGSGCYQRAINHIISTFTTFIREEVEPVLQRRRSGQENDQVGESAGERSPYASSTSSVSPESYGDDDNEDSLESVSPVDDLSQHPDDG</sequence>
<dbReference type="PANTHER" id="PTHR13230">
    <property type="entry name" value="GENERAL TRANSCRIPTION FACTOR IIIC, POLYPEPTIDE 5"/>
    <property type="match status" value="1"/>
</dbReference>
<organism evidence="3 4">
    <name type="scientific">Trypanosoma brucei gambiense (strain MHOM/CI/86/DAL972)</name>
    <dbReference type="NCBI Taxonomy" id="679716"/>
    <lineage>
        <taxon>Eukaryota</taxon>
        <taxon>Discoba</taxon>
        <taxon>Euglenozoa</taxon>
        <taxon>Kinetoplastea</taxon>
        <taxon>Metakinetoplastina</taxon>
        <taxon>Trypanosomatida</taxon>
        <taxon>Trypanosomatidae</taxon>
        <taxon>Trypanosoma</taxon>
    </lineage>
</organism>
<evidence type="ECO:0000259" key="2">
    <source>
        <dbReference type="Pfam" id="PF09734"/>
    </source>
</evidence>